<dbReference type="WBParaSite" id="TCNE_0001388001-mRNA-1">
    <property type="protein sequence ID" value="TCNE_0001388001-mRNA-1"/>
    <property type="gene ID" value="TCNE_0001388001"/>
</dbReference>
<accession>A0A183UZG0</accession>
<feature type="region of interest" description="Disordered" evidence="1">
    <location>
        <begin position="66"/>
        <end position="96"/>
    </location>
</feature>
<dbReference type="AlphaFoldDB" id="A0A183UZG0"/>
<reference evidence="2 3" key="2">
    <citation type="submission" date="2018-11" db="EMBL/GenBank/DDBJ databases">
        <authorList>
            <consortium name="Pathogen Informatics"/>
        </authorList>
    </citation>
    <scope>NUCLEOTIDE SEQUENCE [LARGE SCALE GENOMIC DNA]</scope>
</reference>
<dbReference type="EMBL" id="UYWY01021943">
    <property type="protein sequence ID" value="VDM45201.1"/>
    <property type="molecule type" value="Genomic_DNA"/>
</dbReference>
<feature type="compositionally biased region" description="Polar residues" evidence="1">
    <location>
        <begin position="66"/>
        <end position="85"/>
    </location>
</feature>
<organism evidence="3 4">
    <name type="scientific">Toxocara canis</name>
    <name type="common">Canine roundworm</name>
    <dbReference type="NCBI Taxonomy" id="6265"/>
    <lineage>
        <taxon>Eukaryota</taxon>
        <taxon>Metazoa</taxon>
        <taxon>Ecdysozoa</taxon>
        <taxon>Nematoda</taxon>
        <taxon>Chromadorea</taxon>
        <taxon>Rhabditida</taxon>
        <taxon>Spirurina</taxon>
        <taxon>Ascaridomorpha</taxon>
        <taxon>Ascaridoidea</taxon>
        <taxon>Toxocaridae</taxon>
        <taxon>Toxocara</taxon>
    </lineage>
</organism>
<gene>
    <name evidence="2" type="ORF">TCNE_LOCUS13880</name>
</gene>
<dbReference type="Proteomes" id="UP000050794">
    <property type="component" value="Unassembled WGS sequence"/>
</dbReference>
<name>A0A183UZG0_TOXCA</name>
<protein>
    <submittedName>
        <fullName evidence="2 4">Uncharacterized protein</fullName>
    </submittedName>
</protein>
<sequence>MDAIHKIVSRRLIDRSQKRHSKRLVAEENCKDDDETAYDEWNVYSSSFNPNFEMLSCEVQCNTDSSGSNSLSTEEAMTPSPQGSASGDEYPTRKLSTGELSGADISKTVRERTLYKVSSAVRKKFSLANPFCNNQKNVNRNLNADSEKIDDCDKERWSGAQGEIKESAKDKPKRKKVSYVTKSYALFTKLKSSFLCTKSCLEEML</sequence>
<evidence type="ECO:0000256" key="1">
    <source>
        <dbReference type="SAM" id="MobiDB-lite"/>
    </source>
</evidence>
<evidence type="ECO:0000313" key="4">
    <source>
        <dbReference type="WBParaSite" id="TCNE_0001388001-mRNA-1"/>
    </source>
</evidence>
<evidence type="ECO:0000313" key="3">
    <source>
        <dbReference type="Proteomes" id="UP000050794"/>
    </source>
</evidence>
<reference evidence="4" key="1">
    <citation type="submission" date="2016-06" db="UniProtKB">
        <authorList>
            <consortium name="WormBaseParasite"/>
        </authorList>
    </citation>
    <scope>IDENTIFICATION</scope>
</reference>
<evidence type="ECO:0000313" key="2">
    <source>
        <dbReference type="EMBL" id="VDM45201.1"/>
    </source>
</evidence>
<proteinExistence type="predicted"/>
<keyword evidence="3" id="KW-1185">Reference proteome</keyword>